<keyword evidence="10" id="KW-0169">Cobalamin biosynthesis</keyword>
<keyword evidence="11 20" id="KW-0808">Transferase</keyword>
<keyword evidence="20" id="KW-0548">Nucleotidyltransferase</keyword>
<protein>
    <recommendedName>
        <fullName evidence="16">Adenosylcobinamide kinase</fullName>
        <ecNumber evidence="8">2.7.1.156</ecNumber>
        <ecNumber evidence="9">2.7.7.62</ecNumber>
    </recommendedName>
    <alternativeName>
        <fullName evidence="17">Adenosylcobinamide-phosphate guanylyltransferase</fullName>
    </alternativeName>
</protein>
<keyword evidence="13 20" id="KW-0418">Kinase</keyword>
<organism evidence="20 21">
    <name type="scientific">Berryella wangjianweii</name>
    <dbReference type="NCBI Taxonomy" id="2734634"/>
    <lineage>
        <taxon>Bacteria</taxon>
        <taxon>Bacillati</taxon>
        <taxon>Actinomycetota</taxon>
        <taxon>Coriobacteriia</taxon>
        <taxon>Eggerthellales</taxon>
        <taxon>Eggerthellaceae</taxon>
        <taxon>Berryella</taxon>
    </lineage>
</organism>
<evidence type="ECO:0000256" key="16">
    <source>
        <dbReference type="ARBA" id="ARBA00029570"/>
    </source>
</evidence>
<comment type="catalytic activity">
    <reaction evidence="1">
        <text>adenosylcob(III)inamide + ATP = adenosylcob(III)inamide phosphate + ADP + H(+)</text>
        <dbReference type="Rhea" id="RHEA:15769"/>
        <dbReference type="ChEBI" id="CHEBI:2480"/>
        <dbReference type="ChEBI" id="CHEBI:15378"/>
        <dbReference type="ChEBI" id="CHEBI:30616"/>
        <dbReference type="ChEBI" id="CHEBI:58502"/>
        <dbReference type="ChEBI" id="CHEBI:456216"/>
        <dbReference type="EC" id="2.7.1.156"/>
    </reaction>
</comment>
<evidence type="ECO:0000256" key="13">
    <source>
        <dbReference type="ARBA" id="ARBA00022777"/>
    </source>
</evidence>
<evidence type="ECO:0000256" key="17">
    <source>
        <dbReference type="ARBA" id="ARBA00030571"/>
    </source>
</evidence>
<keyword evidence="12 19" id="KW-0547">Nucleotide-binding</keyword>
<accession>A0A6M8J5A9</accession>
<comment type="catalytic activity">
    <reaction evidence="2">
        <text>adenosylcob(III)inamide phosphate + GTP + H(+) = adenosylcob(III)inamide-GDP + diphosphate</text>
        <dbReference type="Rhea" id="RHEA:22712"/>
        <dbReference type="ChEBI" id="CHEBI:15378"/>
        <dbReference type="ChEBI" id="CHEBI:33019"/>
        <dbReference type="ChEBI" id="CHEBI:37565"/>
        <dbReference type="ChEBI" id="CHEBI:58502"/>
        <dbReference type="ChEBI" id="CHEBI:60487"/>
        <dbReference type="EC" id="2.7.7.62"/>
    </reaction>
</comment>
<evidence type="ECO:0000313" key="20">
    <source>
        <dbReference type="EMBL" id="QKF06868.1"/>
    </source>
</evidence>
<dbReference type="InterPro" id="IPR027417">
    <property type="entry name" value="P-loop_NTPase"/>
</dbReference>
<evidence type="ECO:0000256" key="4">
    <source>
        <dbReference type="ARBA" id="ARBA00003889"/>
    </source>
</evidence>
<dbReference type="PANTHER" id="PTHR34848">
    <property type="match status" value="1"/>
</dbReference>
<keyword evidence="21" id="KW-1185">Reference proteome</keyword>
<feature type="active site" description="GMP-histidine intermediate" evidence="18">
    <location>
        <position position="48"/>
    </location>
</feature>
<evidence type="ECO:0000256" key="1">
    <source>
        <dbReference type="ARBA" id="ARBA00000312"/>
    </source>
</evidence>
<dbReference type="GO" id="GO:0005525">
    <property type="term" value="F:GTP binding"/>
    <property type="evidence" value="ECO:0007669"/>
    <property type="project" value="UniProtKB-KW"/>
</dbReference>
<evidence type="ECO:0000256" key="15">
    <source>
        <dbReference type="ARBA" id="ARBA00023134"/>
    </source>
</evidence>
<evidence type="ECO:0000256" key="12">
    <source>
        <dbReference type="ARBA" id="ARBA00022741"/>
    </source>
</evidence>
<comment type="pathway">
    <text evidence="6">Cofactor biosynthesis; adenosylcobalamin biosynthesis; adenosylcobalamin from cob(II)yrinate a,c-diamide: step 5/7.</text>
</comment>
<feature type="binding site" evidence="19">
    <location>
        <begin position="7"/>
        <end position="14"/>
    </location>
    <ligand>
        <name>GTP</name>
        <dbReference type="ChEBI" id="CHEBI:37565"/>
    </ligand>
</feature>
<evidence type="ECO:0000256" key="18">
    <source>
        <dbReference type="PIRSR" id="PIRSR006135-1"/>
    </source>
</evidence>
<evidence type="ECO:0000256" key="6">
    <source>
        <dbReference type="ARBA" id="ARBA00005159"/>
    </source>
</evidence>
<proteinExistence type="inferred from homology"/>
<evidence type="ECO:0000256" key="5">
    <source>
        <dbReference type="ARBA" id="ARBA00004692"/>
    </source>
</evidence>
<dbReference type="GO" id="GO:0005524">
    <property type="term" value="F:ATP binding"/>
    <property type="evidence" value="ECO:0007669"/>
    <property type="project" value="UniProtKB-KW"/>
</dbReference>
<dbReference type="GO" id="GO:0009236">
    <property type="term" value="P:cobalamin biosynthetic process"/>
    <property type="evidence" value="ECO:0007669"/>
    <property type="project" value="UniProtKB-UniPathway"/>
</dbReference>
<comment type="catalytic activity">
    <reaction evidence="3">
        <text>adenosylcob(III)inamide + GTP = adenosylcob(III)inamide phosphate + GDP + H(+)</text>
        <dbReference type="Rhea" id="RHEA:15765"/>
        <dbReference type="ChEBI" id="CHEBI:2480"/>
        <dbReference type="ChEBI" id="CHEBI:15378"/>
        <dbReference type="ChEBI" id="CHEBI:37565"/>
        <dbReference type="ChEBI" id="CHEBI:58189"/>
        <dbReference type="ChEBI" id="CHEBI:58502"/>
        <dbReference type="EC" id="2.7.1.156"/>
    </reaction>
</comment>
<dbReference type="AlphaFoldDB" id="A0A6M8J5A9"/>
<reference evidence="21" key="1">
    <citation type="submission" date="2020-05" db="EMBL/GenBank/DDBJ databases">
        <title>Novel species in genus Nocardioides.</title>
        <authorList>
            <person name="Zhang G."/>
        </authorList>
    </citation>
    <scope>NUCLEOTIDE SEQUENCE [LARGE SCALE GENOMIC DNA]</scope>
    <source>
        <strain evidence="21">zg-1050</strain>
    </source>
</reference>
<sequence length="179" mass="18593">MIAFVTGGAASGKSMLAERIAASHPGPRVYLATMRAEGAEALARIERHRLQRVHAHFTLVERPCGVDDAALPADAAQGCVLLEDLGNLVANEMFPADGPPRDADETADTVTRQVVALERRCALLVVVSPEAGAGTVEPGSPTEAYLRALGTCACRVAARATEAHLCVAGASICLKGAPR</sequence>
<dbReference type="Gene3D" id="3.40.50.300">
    <property type="entry name" value="P-loop containing nucleotide triphosphate hydrolases"/>
    <property type="match status" value="1"/>
</dbReference>
<dbReference type="EMBL" id="CP053716">
    <property type="protein sequence ID" value="QKF06868.1"/>
    <property type="molecule type" value="Genomic_DNA"/>
</dbReference>
<dbReference type="PANTHER" id="PTHR34848:SF1">
    <property type="entry name" value="BIFUNCTIONAL ADENOSYLCOBALAMIN BIOSYNTHESIS PROTEIN COBU"/>
    <property type="match status" value="1"/>
</dbReference>
<comment type="pathway">
    <text evidence="5">Cofactor biosynthesis; adenosylcobalamin biosynthesis; adenosylcobalamin from cob(II)yrinate a,c-diamide: step 6/7.</text>
</comment>
<evidence type="ECO:0000256" key="11">
    <source>
        <dbReference type="ARBA" id="ARBA00022679"/>
    </source>
</evidence>
<comment type="similarity">
    <text evidence="7">Belongs to the CobU/CobP family.</text>
</comment>
<evidence type="ECO:0000313" key="21">
    <source>
        <dbReference type="Proteomes" id="UP000503297"/>
    </source>
</evidence>
<feature type="binding site" evidence="19">
    <location>
        <position position="83"/>
    </location>
    <ligand>
        <name>GTP</name>
        <dbReference type="ChEBI" id="CHEBI:37565"/>
    </ligand>
</feature>
<evidence type="ECO:0000256" key="2">
    <source>
        <dbReference type="ARBA" id="ARBA00000711"/>
    </source>
</evidence>
<keyword evidence="14" id="KW-0067">ATP-binding</keyword>
<comment type="function">
    <text evidence="4">Catalyzes ATP-dependent phosphorylation of adenosylcobinamide and addition of GMP to adenosylcobinamide phosphate.</text>
</comment>
<dbReference type="Pfam" id="PF02283">
    <property type="entry name" value="CobU"/>
    <property type="match status" value="1"/>
</dbReference>
<dbReference type="UniPathway" id="UPA00148">
    <property type="reaction ID" value="UER00236"/>
</dbReference>
<dbReference type="EC" id="2.7.7.62" evidence="9"/>
<dbReference type="SUPFAM" id="SSF52540">
    <property type="entry name" value="P-loop containing nucleoside triphosphate hydrolases"/>
    <property type="match status" value="1"/>
</dbReference>
<dbReference type="PIRSF" id="PIRSF006135">
    <property type="entry name" value="CobU"/>
    <property type="match status" value="1"/>
</dbReference>
<keyword evidence="15 19" id="KW-0342">GTP-binding</keyword>
<evidence type="ECO:0000256" key="14">
    <source>
        <dbReference type="ARBA" id="ARBA00022840"/>
    </source>
</evidence>
<evidence type="ECO:0000256" key="7">
    <source>
        <dbReference type="ARBA" id="ARBA00007490"/>
    </source>
</evidence>
<dbReference type="EC" id="2.7.1.156" evidence="8"/>
<dbReference type="InterPro" id="IPR003203">
    <property type="entry name" value="CobU/CobP"/>
</dbReference>
<evidence type="ECO:0000256" key="3">
    <source>
        <dbReference type="ARBA" id="ARBA00001522"/>
    </source>
</evidence>
<feature type="binding site" evidence="19">
    <location>
        <begin position="49"/>
        <end position="52"/>
    </location>
    <ligand>
        <name>GTP</name>
        <dbReference type="ChEBI" id="CHEBI:37565"/>
    </ligand>
</feature>
<dbReference type="GO" id="GO:0043752">
    <property type="term" value="F:adenosylcobinamide kinase activity"/>
    <property type="evidence" value="ECO:0007669"/>
    <property type="project" value="UniProtKB-EC"/>
</dbReference>
<dbReference type="Proteomes" id="UP000503297">
    <property type="component" value="Chromosome"/>
</dbReference>
<evidence type="ECO:0000256" key="8">
    <source>
        <dbReference type="ARBA" id="ARBA00012016"/>
    </source>
</evidence>
<evidence type="ECO:0000256" key="10">
    <source>
        <dbReference type="ARBA" id="ARBA00022573"/>
    </source>
</evidence>
<dbReference type="GO" id="GO:0008820">
    <property type="term" value="F:cobinamide phosphate guanylyltransferase activity"/>
    <property type="evidence" value="ECO:0007669"/>
    <property type="project" value="UniProtKB-EC"/>
</dbReference>
<feature type="binding site" evidence="19">
    <location>
        <position position="61"/>
    </location>
    <ligand>
        <name>GTP</name>
        <dbReference type="ChEBI" id="CHEBI:37565"/>
    </ligand>
</feature>
<evidence type="ECO:0000256" key="19">
    <source>
        <dbReference type="PIRSR" id="PIRSR006135-2"/>
    </source>
</evidence>
<dbReference type="RefSeq" id="WP_173163516.1">
    <property type="nucleotide sequence ID" value="NZ_CP053716.1"/>
</dbReference>
<gene>
    <name evidence="20" type="ORF">HLV38_01085</name>
</gene>
<dbReference type="KEGG" id="bwa:HLV38_01085"/>
<name>A0A6M8J5A9_9ACTN</name>
<evidence type="ECO:0000256" key="9">
    <source>
        <dbReference type="ARBA" id="ARBA00012523"/>
    </source>
</evidence>